<keyword evidence="3 9" id="KW-0999">Mitochondrion inner membrane</keyword>
<dbReference type="InterPro" id="IPR035647">
    <property type="entry name" value="EFG_III/V"/>
</dbReference>
<evidence type="ECO:0000256" key="8">
    <source>
        <dbReference type="ARBA" id="ARBA00023136"/>
    </source>
</evidence>
<dbReference type="NCBIfam" id="TIGR01393">
    <property type="entry name" value="lepA"/>
    <property type="match status" value="1"/>
</dbReference>
<evidence type="ECO:0000256" key="7">
    <source>
        <dbReference type="ARBA" id="ARBA00023134"/>
    </source>
</evidence>
<dbReference type="STRING" id="1064592.G0VE95"/>
<dbReference type="PANTHER" id="PTHR43512:SF7">
    <property type="entry name" value="TRANSLATION FACTOR GUF1, MITOCHONDRIAL"/>
    <property type="match status" value="1"/>
</dbReference>
<keyword evidence="2 9" id="KW-0547">Nucleotide-binding</keyword>
<dbReference type="eggNOG" id="KOG0462">
    <property type="taxonomic scope" value="Eukaryota"/>
</dbReference>
<keyword evidence="12" id="KW-1185">Reference proteome</keyword>
<evidence type="ECO:0000313" key="11">
    <source>
        <dbReference type="EMBL" id="CCC69886.1"/>
    </source>
</evidence>
<dbReference type="FunFam" id="3.30.70.240:FF:000007">
    <property type="entry name" value="Translation factor GUF1, mitochondrial"/>
    <property type="match status" value="1"/>
</dbReference>
<dbReference type="CDD" id="cd16260">
    <property type="entry name" value="EF4_III"/>
    <property type="match status" value="1"/>
</dbReference>
<comment type="catalytic activity">
    <reaction evidence="9">
        <text>GTP + H2O = GDP + phosphate + H(+)</text>
        <dbReference type="Rhea" id="RHEA:19669"/>
        <dbReference type="ChEBI" id="CHEBI:15377"/>
        <dbReference type="ChEBI" id="CHEBI:15378"/>
        <dbReference type="ChEBI" id="CHEBI:37565"/>
        <dbReference type="ChEBI" id="CHEBI:43474"/>
        <dbReference type="ChEBI" id="CHEBI:58189"/>
        <dbReference type="EC" id="3.6.5.n1"/>
    </reaction>
</comment>
<dbReference type="InterPro" id="IPR000795">
    <property type="entry name" value="T_Tr_GTP-bd_dom"/>
</dbReference>
<dbReference type="InterPro" id="IPR031157">
    <property type="entry name" value="G_TR_CS"/>
</dbReference>
<dbReference type="Proteomes" id="UP000001640">
    <property type="component" value="Chromosome 4"/>
</dbReference>
<dbReference type="OrthoDB" id="1074at2759"/>
<comment type="subcellular location">
    <subcellularLocation>
        <location evidence="9">Mitochondrion inner membrane</location>
        <topology evidence="9">Peripheral membrane protein</topology>
        <orientation evidence="9">Matrix side</orientation>
    </subcellularLocation>
</comment>
<dbReference type="HAMAP" id="MF_00071">
    <property type="entry name" value="LepA"/>
    <property type="match status" value="1"/>
</dbReference>
<dbReference type="FunFam" id="3.30.70.870:FF:000004">
    <property type="entry name" value="Translation factor GUF1, mitochondrial"/>
    <property type="match status" value="1"/>
</dbReference>
<name>G0VE95_NAUCA</name>
<keyword evidence="4 9" id="KW-0378">Hydrolase</keyword>
<dbReference type="InterPro" id="IPR013842">
    <property type="entry name" value="LepA_CTD"/>
</dbReference>
<evidence type="ECO:0000256" key="9">
    <source>
        <dbReference type="HAMAP-Rule" id="MF_03137"/>
    </source>
</evidence>
<evidence type="ECO:0000256" key="5">
    <source>
        <dbReference type="ARBA" id="ARBA00022917"/>
    </source>
</evidence>
<dbReference type="InterPro" id="IPR006297">
    <property type="entry name" value="EF-4"/>
</dbReference>
<dbReference type="Gene3D" id="3.30.70.240">
    <property type="match status" value="1"/>
</dbReference>
<dbReference type="EMBL" id="HE576755">
    <property type="protein sequence ID" value="CCC69886.1"/>
    <property type="molecule type" value="Genomic_DNA"/>
</dbReference>
<keyword evidence="7 9" id="KW-0342">GTP-binding</keyword>
<evidence type="ECO:0000256" key="4">
    <source>
        <dbReference type="ARBA" id="ARBA00022801"/>
    </source>
</evidence>
<keyword evidence="8 9" id="KW-0472">Membrane</keyword>
<dbReference type="InterPro" id="IPR038363">
    <property type="entry name" value="LepA_C_sf"/>
</dbReference>
<feature type="binding site" evidence="9">
    <location>
        <begin position="94"/>
        <end position="98"/>
    </location>
    <ligand>
        <name>GTP</name>
        <dbReference type="ChEBI" id="CHEBI:37565"/>
    </ligand>
</feature>
<evidence type="ECO:0000256" key="3">
    <source>
        <dbReference type="ARBA" id="ARBA00022792"/>
    </source>
</evidence>
<dbReference type="Pfam" id="PF06421">
    <property type="entry name" value="LepA_C"/>
    <property type="match status" value="1"/>
</dbReference>
<dbReference type="Gene3D" id="3.30.70.870">
    <property type="entry name" value="Elongation Factor G (Translational Gtpase), domain 3"/>
    <property type="match status" value="1"/>
</dbReference>
<dbReference type="SUPFAM" id="SSF52540">
    <property type="entry name" value="P-loop containing nucleoside triphosphate hydrolases"/>
    <property type="match status" value="1"/>
</dbReference>
<evidence type="ECO:0000256" key="1">
    <source>
        <dbReference type="ARBA" id="ARBA00005454"/>
    </source>
</evidence>
<proteinExistence type="inferred from homology"/>
<dbReference type="InterPro" id="IPR027417">
    <property type="entry name" value="P-loop_NTPase"/>
</dbReference>
<evidence type="ECO:0000259" key="10">
    <source>
        <dbReference type="PROSITE" id="PS51722"/>
    </source>
</evidence>
<dbReference type="PROSITE" id="PS00301">
    <property type="entry name" value="G_TR_1"/>
    <property type="match status" value="1"/>
</dbReference>
<dbReference type="SUPFAM" id="SSF54980">
    <property type="entry name" value="EF-G C-terminal domain-like"/>
    <property type="match status" value="2"/>
</dbReference>
<dbReference type="InterPro" id="IPR035654">
    <property type="entry name" value="LepA_IV"/>
</dbReference>
<dbReference type="RefSeq" id="XP_003676247.1">
    <property type="nucleotide sequence ID" value="XM_003676199.1"/>
</dbReference>
<dbReference type="InterPro" id="IPR000640">
    <property type="entry name" value="EFG_V-like"/>
</dbReference>
<dbReference type="Pfam" id="PF00009">
    <property type="entry name" value="GTP_EFTU"/>
    <property type="match status" value="1"/>
</dbReference>
<keyword evidence="6 9" id="KW-0496">Mitochondrion</keyword>
<dbReference type="FunFam" id="3.30.70.2570:FF:000001">
    <property type="entry name" value="Translation factor GUF1, mitochondrial"/>
    <property type="match status" value="1"/>
</dbReference>
<dbReference type="Gene3D" id="3.40.50.300">
    <property type="entry name" value="P-loop containing nucleotide triphosphate hydrolases"/>
    <property type="match status" value="1"/>
</dbReference>
<dbReference type="FunFam" id="2.40.30.10:FF:000015">
    <property type="entry name" value="Translation factor GUF1, mitochondrial"/>
    <property type="match status" value="1"/>
</dbReference>
<feature type="binding site" evidence="9">
    <location>
        <begin position="148"/>
        <end position="151"/>
    </location>
    <ligand>
        <name>GTP</name>
        <dbReference type="ChEBI" id="CHEBI:37565"/>
    </ligand>
</feature>
<dbReference type="PROSITE" id="PS51722">
    <property type="entry name" value="G_TR_2"/>
    <property type="match status" value="1"/>
</dbReference>
<sequence>MVRSFPRLLSSQSLKTRLSQTPQEKLRTFSITAHIDHGKSTLSDRFLQLTNVIPSSSTVSQVLDTLQVERERGITIKAQSCTMFHNGYALQLIDTPGHVDFKGEVMSSMRACQGVVLLVDAVKKVQAQTVANFQMAKEMGLVVVPCVNKIDLVAPDELQKCREEMIQKFAFAENEIVNVSSKTGVGVLDALIPAIIERIPPPQGKLSDPLRALLIDSWYDSYLGVVMLVNVVDGSVKINDKLVSAATGKKIEIKDIGVMYPNRVSTGSLKTGQVGYIVANMKNSHDALIGDTFMKVGMESKTEALPGFIKPQPMVFVGAFPADGIEFKAMDDNIQRLVLNDRSVTLQRESSNALGQGWRLGFLGSLHASVFKERLEQEYNNSQLIITQPTVPYKIKYKDGKEELITNPDDFPDYNSSNKNHRLNIENFQEPYVEATMKLPQEYLGQVIKLCDNNRGEQVAINYEDPSKEGKDIILGDLNQVTVLYNLPLSHLVDDFFGKLKSVTKGYASLDYTDIGYRSSDIVKLELCVNGKSVDALSQIMHRSQVERKGREWVSRFKQYIKAQLYEVIIQARMNNKVIARETIKAQRKDVLAKLHASDVSRRKKLLVKQKEGKQRMKTIGNIQINPEAYRAFLRK</sequence>
<dbReference type="OMA" id="QVKCDEN"/>
<dbReference type="Pfam" id="PF00679">
    <property type="entry name" value="EFG_C"/>
    <property type="match status" value="1"/>
</dbReference>
<dbReference type="SUPFAM" id="SSF50447">
    <property type="entry name" value="Translation proteins"/>
    <property type="match status" value="1"/>
</dbReference>
<feature type="domain" description="Tr-type G" evidence="10">
    <location>
        <begin position="24"/>
        <end position="203"/>
    </location>
</feature>
<dbReference type="InterPro" id="IPR005225">
    <property type="entry name" value="Small_GTP-bd"/>
</dbReference>
<reference key="2">
    <citation type="submission" date="2011-08" db="EMBL/GenBank/DDBJ databases">
        <title>Genome sequence of Naumovozyma castellii.</title>
        <authorList>
            <person name="Gordon J.L."/>
            <person name="Armisen D."/>
            <person name="Proux-Wera E."/>
            <person name="OhEigeartaigh S.S."/>
            <person name="Byrne K.P."/>
            <person name="Wolfe K.H."/>
        </authorList>
    </citation>
    <scope>NUCLEOTIDE SEQUENCE</scope>
    <source>
        <strain>Type strain:CBS 4309</strain>
    </source>
</reference>
<dbReference type="CDD" id="cd03699">
    <property type="entry name" value="EF4_II"/>
    <property type="match status" value="1"/>
</dbReference>
<dbReference type="GO" id="GO:0045727">
    <property type="term" value="P:positive regulation of translation"/>
    <property type="evidence" value="ECO:0007669"/>
    <property type="project" value="UniProtKB-UniRule"/>
</dbReference>
<evidence type="ECO:0000313" key="12">
    <source>
        <dbReference type="Proteomes" id="UP000001640"/>
    </source>
</evidence>
<dbReference type="GO" id="GO:0005743">
    <property type="term" value="C:mitochondrial inner membrane"/>
    <property type="evidence" value="ECO:0007669"/>
    <property type="project" value="UniProtKB-SubCell"/>
</dbReference>
<dbReference type="PANTHER" id="PTHR43512">
    <property type="entry name" value="TRANSLATION FACTOR GUF1-RELATED"/>
    <property type="match status" value="1"/>
</dbReference>
<feature type="binding site" evidence="9">
    <location>
        <begin position="33"/>
        <end position="40"/>
    </location>
    <ligand>
        <name>GTP</name>
        <dbReference type="ChEBI" id="CHEBI:37565"/>
    </ligand>
</feature>
<dbReference type="GO" id="GO:0006412">
    <property type="term" value="P:translation"/>
    <property type="evidence" value="ECO:0007669"/>
    <property type="project" value="UniProtKB-KW"/>
</dbReference>
<dbReference type="HOGENOM" id="CLU_009995_3_1_1"/>
<dbReference type="Gene3D" id="3.30.70.2570">
    <property type="entry name" value="Elongation factor 4, C-terminal domain"/>
    <property type="match status" value="1"/>
</dbReference>
<protein>
    <recommendedName>
        <fullName evidence="10">Tr-type G domain-containing protein</fullName>
    </recommendedName>
</protein>
<comment type="similarity">
    <text evidence="1">Belongs to the TRAFAC class translation factor GTPase superfamily. Classic translation factor GTPase family. LepA subfamily.</text>
</comment>
<dbReference type="KEGG" id="ncs:NCAS_0D03050"/>
<dbReference type="AlphaFoldDB" id="G0VE95"/>
<dbReference type="PRINTS" id="PR00315">
    <property type="entry name" value="ELONGATNFCT"/>
</dbReference>
<dbReference type="GO" id="GO:0097177">
    <property type="term" value="F:mitochondrial ribosome binding"/>
    <property type="evidence" value="ECO:0007669"/>
    <property type="project" value="EnsemblFungi"/>
</dbReference>
<comment type="function">
    <text evidence="9">Promotes mitochondrial protein synthesis. May act as a fidelity factor of the translation reaction, by catalyzing a one-codon backward translocation of tRNAs on improperly translocated ribosomes. Binds to mitochondrial ribosomes in a GTP-dependent manner.</text>
</comment>
<dbReference type="GO" id="GO:0003924">
    <property type="term" value="F:GTPase activity"/>
    <property type="evidence" value="ECO:0007669"/>
    <property type="project" value="UniProtKB-UniRule"/>
</dbReference>
<evidence type="ECO:0000256" key="2">
    <source>
        <dbReference type="ARBA" id="ARBA00022741"/>
    </source>
</evidence>
<dbReference type="CDD" id="cd03709">
    <property type="entry name" value="lepA_C"/>
    <property type="match status" value="1"/>
</dbReference>
<dbReference type="NCBIfam" id="TIGR00231">
    <property type="entry name" value="small_GTP"/>
    <property type="match status" value="1"/>
</dbReference>
<dbReference type="GO" id="GO:0005759">
    <property type="term" value="C:mitochondrial matrix"/>
    <property type="evidence" value="ECO:0007669"/>
    <property type="project" value="UniProtKB-UniRule"/>
</dbReference>
<dbReference type="InParanoid" id="G0VE95"/>
<dbReference type="FunCoup" id="G0VE95">
    <property type="interactions" value="774"/>
</dbReference>
<dbReference type="GO" id="GO:0005525">
    <property type="term" value="F:GTP binding"/>
    <property type="evidence" value="ECO:0007669"/>
    <property type="project" value="UniProtKB-UniRule"/>
</dbReference>
<dbReference type="InterPro" id="IPR009000">
    <property type="entry name" value="Transl_B-barrel_sf"/>
</dbReference>
<dbReference type="Gene3D" id="2.40.30.10">
    <property type="entry name" value="Translation factors"/>
    <property type="match status" value="1"/>
</dbReference>
<evidence type="ECO:0000256" key="6">
    <source>
        <dbReference type="ARBA" id="ARBA00023128"/>
    </source>
</evidence>
<gene>
    <name evidence="11" type="primary">NCAS0D03050</name>
    <name evidence="11" type="ordered locus">NCAS_0D03050</name>
</gene>
<keyword evidence="5 9" id="KW-0648">Protein biosynthesis</keyword>
<reference evidence="11 12" key="1">
    <citation type="journal article" date="2011" name="Proc. Natl. Acad. Sci. U.S.A.">
        <title>Evolutionary erosion of yeast sex chromosomes by mating-type switching accidents.</title>
        <authorList>
            <person name="Gordon J.L."/>
            <person name="Armisen D."/>
            <person name="Proux-Wera E."/>
            <person name="Oheigeartaigh S.S."/>
            <person name="Byrne K.P."/>
            <person name="Wolfe K.H."/>
        </authorList>
    </citation>
    <scope>NUCLEOTIDE SEQUENCE [LARGE SCALE GENOMIC DNA]</scope>
    <source>
        <strain evidence="12">ATCC 76901 / BCRC 22586 / CBS 4309 / NBRC 1992 / NRRL Y-12630</strain>
    </source>
</reference>
<organism evidence="11 12">
    <name type="scientific">Naumovozyma castellii</name>
    <name type="common">Yeast</name>
    <name type="synonym">Saccharomyces castellii</name>
    <dbReference type="NCBI Taxonomy" id="27288"/>
    <lineage>
        <taxon>Eukaryota</taxon>
        <taxon>Fungi</taxon>
        <taxon>Dikarya</taxon>
        <taxon>Ascomycota</taxon>
        <taxon>Saccharomycotina</taxon>
        <taxon>Saccharomycetes</taxon>
        <taxon>Saccharomycetales</taxon>
        <taxon>Saccharomycetaceae</taxon>
        <taxon>Naumovozyma</taxon>
    </lineage>
</organism>
<comment type="similarity">
    <text evidence="9">Belongs to the GTP-binding elongation factor family. LepA subfamily.</text>
</comment>
<dbReference type="GeneID" id="96903492"/>
<accession>G0VE95</accession>